<organism evidence="1">
    <name type="scientific">Anopheles darlingi</name>
    <name type="common">Mosquito</name>
    <dbReference type="NCBI Taxonomy" id="43151"/>
    <lineage>
        <taxon>Eukaryota</taxon>
        <taxon>Metazoa</taxon>
        <taxon>Ecdysozoa</taxon>
        <taxon>Arthropoda</taxon>
        <taxon>Hexapoda</taxon>
        <taxon>Insecta</taxon>
        <taxon>Pterygota</taxon>
        <taxon>Neoptera</taxon>
        <taxon>Endopterygota</taxon>
        <taxon>Diptera</taxon>
        <taxon>Nematocera</taxon>
        <taxon>Culicoidea</taxon>
        <taxon>Culicidae</taxon>
        <taxon>Anophelinae</taxon>
        <taxon>Anopheles</taxon>
    </lineage>
</organism>
<sequence length="78" mass="8668">MVRGALCHVVLSFPSPSFGCRSPSLRQPLRDAREKINPRFFLAFDKFIYKSFLPVGAFLIRGGGAPRTVGRLLNKMAS</sequence>
<dbReference type="AlphaFoldDB" id="A0A2M4D2Q7"/>
<evidence type="ECO:0000313" key="1">
    <source>
        <dbReference type="EMBL" id="MBW71839.1"/>
    </source>
</evidence>
<reference evidence="1" key="1">
    <citation type="submission" date="2018-01" db="EMBL/GenBank/DDBJ databases">
        <title>An insight into the sialome of Amazonian anophelines.</title>
        <authorList>
            <person name="Ribeiro J.M."/>
            <person name="Scarpassa V."/>
            <person name="Calvo E."/>
        </authorList>
    </citation>
    <scope>NUCLEOTIDE SEQUENCE</scope>
</reference>
<accession>A0A2M4D2Q7</accession>
<protein>
    <submittedName>
        <fullName evidence="1">Putative secreted protein</fullName>
    </submittedName>
</protein>
<name>A0A2M4D2Q7_ANODA</name>
<proteinExistence type="predicted"/>
<dbReference type="EMBL" id="GGFL01007661">
    <property type="protein sequence ID" value="MBW71839.1"/>
    <property type="molecule type" value="Transcribed_RNA"/>
</dbReference>